<keyword evidence="1" id="KW-1133">Transmembrane helix</keyword>
<keyword evidence="1" id="KW-0472">Membrane</keyword>
<proteinExistence type="predicted"/>
<evidence type="ECO:0000313" key="3">
    <source>
        <dbReference type="Proteomes" id="UP001302126"/>
    </source>
</evidence>
<reference evidence="2" key="1">
    <citation type="journal article" date="2023" name="Mol. Phylogenet. Evol.">
        <title>Genome-scale phylogeny and comparative genomics of the fungal order Sordariales.</title>
        <authorList>
            <person name="Hensen N."/>
            <person name="Bonometti L."/>
            <person name="Westerberg I."/>
            <person name="Brannstrom I.O."/>
            <person name="Guillou S."/>
            <person name="Cros-Aarteil S."/>
            <person name="Calhoun S."/>
            <person name="Haridas S."/>
            <person name="Kuo A."/>
            <person name="Mondo S."/>
            <person name="Pangilinan J."/>
            <person name="Riley R."/>
            <person name="LaButti K."/>
            <person name="Andreopoulos B."/>
            <person name="Lipzen A."/>
            <person name="Chen C."/>
            <person name="Yan M."/>
            <person name="Daum C."/>
            <person name="Ng V."/>
            <person name="Clum A."/>
            <person name="Steindorff A."/>
            <person name="Ohm R.A."/>
            <person name="Martin F."/>
            <person name="Silar P."/>
            <person name="Natvig D.O."/>
            <person name="Lalanne C."/>
            <person name="Gautier V."/>
            <person name="Ament-Velasquez S.L."/>
            <person name="Kruys A."/>
            <person name="Hutchinson M.I."/>
            <person name="Powell A.J."/>
            <person name="Barry K."/>
            <person name="Miller A.N."/>
            <person name="Grigoriev I.V."/>
            <person name="Debuchy R."/>
            <person name="Gladieux P."/>
            <person name="Hiltunen Thoren M."/>
            <person name="Johannesson H."/>
        </authorList>
    </citation>
    <scope>NUCLEOTIDE SEQUENCE</scope>
    <source>
        <strain evidence="2">PSN309</strain>
    </source>
</reference>
<feature type="transmembrane region" description="Helical" evidence="1">
    <location>
        <begin position="136"/>
        <end position="154"/>
    </location>
</feature>
<organism evidence="2 3">
    <name type="scientific">Podospora australis</name>
    <dbReference type="NCBI Taxonomy" id="1536484"/>
    <lineage>
        <taxon>Eukaryota</taxon>
        <taxon>Fungi</taxon>
        <taxon>Dikarya</taxon>
        <taxon>Ascomycota</taxon>
        <taxon>Pezizomycotina</taxon>
        <taxon>Sordariomycetes</taxon>
        <taxon>Sordariomycetidae</taxon>
        <taxon>Sordariales</taxon>
        <taxon>Podosporaceae</taxon>
        <taxon>Podospora</taxon>
    </lineage>
</organism>
<evidence type="ECO:0000313" key="2">
    <source>
        <dbReference type="EMBL" id="KAK4193406.1"/>
    </source>
</evidence>
<dbReference type="EMBL" id="MU864351">
    <property type="protein sequence ID" value="KAK4193406.1"/>
    <property type="molecule type" value="Genomic_DNA"/>
</dbReference>
<evidence type="ECO:0000256" key="1">
    <source>
        <dbReference type="SAM" id="Phobius"/>
    </source>
</evidence>
<feature type="transmembrane region" description="Helical" evidence="1">
    <location>
        <begin position="160"/>
        <end position="181"/>
    </location>
</feature>
<accession>A0AAN6X4B5</accession>
<gene>
    <name evidence="2" type="ORF">QBC35DRAFT_105299</name>
</gene>
<keyword evidence="3" id="KW-1185">Reference proteome</keyword>
<comment type="caution">
    <text evidence="2">The sequence shown here is derived from an EMBL/GenBank/DDBJ whole genome shotgun (WGS) entry which is preliminary data.</text>
</comment>
<reference evidence="2" key="2">
    <citation type="submission" date="2023-05" db="EMBL/GenBank/DDBJ databases">
        <authorList>
            <consortium name="Lawrence Berkeley National Laboratory"/>
            <person name="Steindorff A."/>
            <person name="Hensen N."/>
            <person name="Bonometti L."/>
            <person name="Westerberg I."/>
            <person name="Brannstrom I.O."/>
            <person name="Guillou S."/>
            <person name="Cros-Aarteil S."/>
            <person name="Calhoun S."/>
            <person name="Haridas S."/>
            <person name="Kuo A."/>
            <person name="Mondo S."/>
            <person name="Pangilinan J."/>
            <person name="Riley R."/>
            <person name="Labutti K."/>
            <person name="Andreopoulos B."/>
            <person name="Lipzen A."/>
            <person name="Chen C."/>
            <person name="Yanf M."/>
            <person name="Daum C."/>
            <person name="Ng V."/>
            <person name="Clum A."/>
            <person name="Ohm R."/>
            <person name="Martin F."/>
            <person name="Silar P."/>
            <person name="Natvig D."/>
            <person name="Lalanne C."/>
            <person name="Gautier V."/>
            <person name="Ament-Velasquez S.L."/>
            <person name="Kruys A."/>
            <person name="Hutchinson M.I."/>
            <person name="Powell A.J."/>
            <person name="Barry K."/>
            <person name="Miller A.N."/>
            <person name="Grigoriev I.V."/>
            <person name="Debuchy R."/>
            <person name="Gladieux P."/>
            <person name="Thoren M.H."/>
            <person name="Johannesson H."/>
        </authorList>
    </citation>
    <scope>NUCLEOTIDE SEQUENCE</scope>
    <source>
        <strain evidence="2">PSN309</strain>
    </source>
</reference>
<dbReference type="Proteomes" id="UP001302126">
    <property type="component" value="Unassembled WGS sequence"/>
</dbReference>
<name>A0AAN6X4B5_9PEZI</name>
<keyword evidence="1" id="KW-0812">Transmembrane</keyword>
<sequence length="186" mass="19753">MISPIFQEISTGSVTNHSHLEILKFRNLDILCKLTHASHAHPMIDIDAAQYTAITPMYDQPVFPLNSHGLDCHVCSVSSSSGLTRFSSVSIRAFSLSLWTFSQSVRFSSSLFGSPARLFCCLVLYTSPPRSVRSRVALLGPALLGPALLGPALLGPALLGPALLGFALLGVALFGLALVGFDSIGI</sequence>
<dbReference type="AlphaFoldDB" id="A0AAN6X4B5"/>
<protein>
    <submittedName>
        <fullName evidence="2">Uncharacterized protein</fullName>
    </submittedName>
</protein>